<keyword evidence="3" id="KW-1185">Reference proteome</keyword>
<accession>A0A9W5T8A3</accession>
<comment type="caution">
    <text evidence="2">The sequence shown here is derived from an EMBL/GenBank/DDBJ whole genome shotgun (WGS) entry which is preliminary data.</text>
</comment>
<feature type="compositionally biased region" description="Basic residues" evidence="1">
    <location>
        <begin position="129"/>
        <end position="138"/>
    </location>
</feature>
<feature type="compositionally biased region" description="Polar residues" evidence="1">
    <location>
        <begin position="140"/>
        <end position="154"/>
    </location>
</feature>
<protein>
    <submittedName>
        <fullName evidence="2">Uncharacterized protein</fullName>
    </submittedName>
</protein>
<feature type="compositionally biased region" description="Polar residues" evidence="1">
    <location>
        <begin position="351"/>
        <end position="360"/>
    </location>
</feature>
<name>A0A9W5T8A3_BABOV</name>
<gene>
    <name evidence="2" type="ORF">BaOVIS_003760</name>
</gene>
<evidence type="ECO:0000313" key="3">
    <source>
        <dbReference type="Proteomes" id="UP001057455"/>
    </source>
</evidence>
<proteinExistence type="predicted"/>
<evidence type="ECO:0000256" key="1">
    <source>
        <dbReference type="SAM" id="MobiDB-lite"/>
    </source>
</evidence>
<reference evidence="2" key="1">
    <citation type="submission" date="2019-12" db="EMBL/GenBank/DDBJ databases">
        <title>Genome sequence of Babesia ovis.</title>
        <authorList>
            <person name="Yamagishi J."/>
            <person name="Sevinc F."/>
            <person name="Xuan X."/>
        </authorList>
    </citation>
    <scope>NUCLEOTIDE SEQUENCE</scope>
    <source>
        <strain evidence="2">Selcuk</strain>
    </source>
</reference>
<dbReference type="EMBL" id="BLIY01000003">
    <property type="protein sequence ID" value="GFE52972.1"/>
    <property type="molecule type" value="Genomic_DNA"/>
</dbReference>
<dbReference type="Proteomes" id="UP001057455">
    <property type="component" value="Unassembled WGS sequence"/>
</dbReference>
<evidence type="ECO:0000313" key="2">
    <source>
        <dbReference type="EMBL" id="GFE52972.1"/>
    </source>
</evidence>
<dbReference type="OrthoDB" id="347712at2759"/>
<sequence length="419" mass="47991">MSHGRRRHLGLSSHEYEEGIILERIFQLAHRNRCSTCLIRKPSHVDQDRIELLCETCARRCPYKLHIGHDHISKVLLERLESAYDRRSSRNRIAGHKSDNKKHGSHRRKHSVSSSERGASPRRLEGHTKRNGHSKKRAQSFESVSTDESVQHYPQRSPWPEPRRSMSMSPNGRGRSRPKGVCPLEEDLFAGQHQRYYRVEGRYPGDPVDTGHQTRYMDAPRHEPMINYQQPAYHGTSASMPPPVVQRDPYGYDMTLADDMPGMKGIMMSRPSAPAEDIRRTAEQEHPLMRSGMQSRAYANPPVDPLKGRQLMTAPDYRNGGDRMSKDQLPISRDHNQRFEGYMPPAPRPGASSNPFASSSPRERAPGRLDMTSMRLALPSPDVTSQQEPRLAFDKYQQIPPQQPGVSAYRGLYYRRPRH</sequence>
<feature type="region of interest" description="Disordered" evidence="1">
    <location>
        <begin position="339"/>
        <end position="419"/>
    </location>
</feature>
<feature type="region of interest" description="Disordered" evidence="1">
    <location>
        <begin position="86"/>
        <end position="180"/>
    </location>
</feature>
<organism evidence="2 3">
    <name type="scientific">Babesia ovis</name>
    <dbReference type="NCBI Taxonomy" id="5869"/>
    <lineage>
        <taxon>Eukaryota</taxon>
        <taxon>Sar</taxon>
        <taxon>Alveolata</taxon>
        <taxon>Apicomplexa</taxon>
        <taxon>Aconoidasida</taxon>
        <taxon>Piroplasmida</taxon>
        <taxon>Babesiidae</taxon>
        <taxon>Babesia</taxon>
    </lineage>
</organism>
<dbReference type="AlphaFoldDB" id="A0A9W5T8A3"/>